<accession>A0A8S5RWB7</accession>
<reference evidence="2" key="1">
    <citation type="journal article" date="2021" name="Proc. Natl. Acad. Sci. U.S.A.">
        <title>A Catalog of Tens of Thousands of Viruses from Human Metagenomes Reveals Hidden Associations with Chronic Diseases.</title>
        <authorList>
            <person name="Tisza M.J."/>
            <person name="Buck C.B."/>
        </authorList>
    </citation>
    <scope>NUCLEOTIDE SEQUENCE</scope>
    <source>
        <strain evidence="2">CtHip2</strain>
    </source>
</reference>
<dbReference type="EMBL" id="BK032497">
    <property type="protein sequence ID" value="DAF42730.1"/>
    <property type="molecule type" value="Genomic_DNA"/>
</dbReference>
<organism evidence="2">
    <name type="scientific">Siphoviridae sp. ctHip2</name>
    <dbReference type="NCBI Taxonomy" id="2827830"/>
    <lineage>
        <taxon>Viruses</taxon>
        <taxon>Duplodnaviria</taxon>
        <taxon>Heunggongvirae</taxon>
        <taxon>Uroviricota</taxon>
        <taxon>Caudoviricetes</taxon>
    </lineage>
</organism>
<dbReference type="SUPFAM" id="SSF56300">
    <property type="entry name" value="Metallo-dependent phosphatases"/>
    <property type="match status" value="1"/>
</dbReference>
<evidence type="ECO:0000313" key="2">
    <source>
        <dbReference type="EMBL" id="DAF42730.1"/>
    </source>
</evidence>
<dbReference type="Pfam" id="PF00149">
    <property type="entry name" value="Metallophos"/>
    <property type="match status" value="1"/>
</dbReference>
<dbReference type="InterPro" id="IPR029052">
    <property type="entry name" value="Metallo-depent_PP-like"/>
</dbReference>
<feature type="domain" description="Calcineurin-like phosphoesterase" evidence="1">
    <location>
        <begin position="12"/>
        <end position="222"/>
    </location>
</feature>
<protein>
    <submittedName>
        <fullName evidence="2">RNA lariat debranching enzyme</fullName>
    </submittedName>
</protein>
<name>A0A8S5RWB7_9CAUD</name>
<dbReference type="Gene3D" id="3.60.21.10">
    <property type="match status" value="1"/>
</dbReference>
<dbReference type="CDD" id="cd00838">
    <property type="entry name" value="MPP_superfamily"/>
    <property type="match status" value="1"/>
</dbReference>
<proteinExistence type="predicted"/>
<dbReference type="InterPro" id="IPR004843">
    <property type="entry name" value="Calcineurin-like_PHP"/>
</dbReference>
<dbReference type="GO" id="GO:0016787">
    <property type="term" value="F:hydrolase activity"/>
    <property type="evidence" value="ECO:0007669"/>
    <property type="project" value="InterPro"/>
</dbReference>
<evidence type="ECO:0000259" key="1">
    <source>
        <dbReference type="Pfam" id="PF00149"/>
    </source>
</evidence>
<sequence length="251" mass="29810">MSNNQIITSYNKIAFLGDLHGNTNNAYKLIDYIMEQDNPDLLIQVGDMGVMGELFEKYLNKLNKKLESYNIELWFIDGNHENFNWLLNKVKNPHGLNSITSKIKYIPRGTMLTLGKKNFYFCGGAFSIDKFMRTIYKSWWPQETLSKEETEELINYYNENYSNYKIDYFISHDTPLFDHYQDDSIFRSQADFYEDYFHKMNLSKLYELTKAPKIIHGHYHTYNKFEKDGIENITLNCDSSPFEEQYIIVEV</sequence>